<evidence type="ECO:0000259" key="2">
    <source>
        <dbReference type="Pfam" id="PF17651"/>
    </source>
</evidence>
<feature type="non-terminal residue" evidence="3">
    <location>
        <position position="340"/>
    </location>
</feature>
<feature type="domain" description="RACo-like middle region" evidence="2">
    <location>
        <begin position="2"/>
        <end position="129"/>
    </location>
</feature>
<evidence type="ECO:0008006" key="4">
    <source>
        <dbReference type="Google" id="ProtNLM"/>
    </source>
</evidence>
<dbReference type="InterPro" id="IPR041414">
    <property type="entry name" value="Raco-like_middle"/>
</dbReference>
<dbReference type="InterPro" id="IPR027980">
    <property type="entry name" value="RACo_C"/>
</dbReference>
<accession>A0A382PUT4</accession>
<evidence type="ECO:0000259" key="1">
    <source>
        <dbReference type="Pfam" id="PF14574"/>
    </source>
</evidence>
<dbReference type="InterPro" id="IPR052911">
    <property type="entry name" value="Corrinoid_activation_enz"/>
</dbReference>
<dbReference type="Pfam" id="PF14574">
    <property type="entry name" value="RACo_C_ter"/>
    <property type="match status" value="1"/>
</dbReference>
<feature type="non-terminal residue" evidence="3">
    <location>
        <position position="1"/>
    </location>
</feature>
<dbReference type="Gene3D" id="3.30.420.480">
    <property type="entry name" value="Domain of unknown function (DUF4445)"/>
    <property type="match status" value="1"/>
</dbReference>
<evidence type="ECO:0000313" key="3">
    <source>
        <dbReference type="EMBL" id="SVC76368.1"/>
    </source>
</evidence>
<dbReference type="Pfam" id="PF17651">
    <property type="entry name" value="Raco_middle"/>
    <property type="match status" value="1"/>
</dbReference>
<reference evidence="3" key="1">
    <citation type="submission" date="2018-05" db="EMBL/GenBank/DDBJ databases">
        <authorList>
            <person name="Lanie J.A."/>
            <person name="Ng W.-L."/>
            <person name="Kazmierczak K.M."/>
            <person name="Andrzejewski T.M."/>
            <person name="Davidsen T.M."/>
            <person name="Wayne K.J."/>
            <person name="Tettelin H."/>
            <person name="Glass J.I."/>
            <person name="Rusch D."/>
            <person name="Podicherti R."/>
            <person name="Tsui H.-C.T."/>
            <person name="Winkler M.E."/>
        </authorList>
    </citation>
    <scope>NUCLEOTIDE SEQUENCE</scope>
</reference>
<organism evidence="3">
    <name type="scientific">marine metagenome</name>
    <dbReference type="NCBI Taxonomy" id="408172"/>
    <lineage>
        <taxon>unclassified sequences</taxon>
        <taxon>metagenomes</taxon>
        <taxon>ecological metagenomes</taxon>
    </lineage>
</organism>
<dbReference type="PANTHER" id="PTHR42895">
    <property type="entry name" value="IRON-SULFUR CLUSTER-BINDING PROTEIN-RELATED"/>
    <property type="match status" value="1"/>
</dbReference>
<protein>
    <recommendedName>
        <fullName evidence="4">RACo C-terminal domain-containing protein</fullName>
    </recommendedName>
</protein>
<feature type="domain" description="RACo C-terminal" evidence="1">
    <location>
        <begin position="137"/>
        <end position="339"/>
    </location>
</feature>
<gene>
    <name evidence="3" type="ORF">METZ01_LOCUS329222</name>
</gene>
<dbReference type="InterPro" id="IPR042259">
    <property type="entry name" value="Raco-like_middle_sf"/>
</dbReference>
<dbReference type="PANTHER" id="PTHR42895:SF1">
    <property type="entry name" value="IRON-SULFUR CLUSTER PROTEIN"/>
    <property type="match status" value="1"/>
</dbReference>
<dbReference type="AlphaFoldDB" id="A0A382PUT4"/>
<name>A0A382PUT4_9ZZZZ</name>
<sequence length="340" mass="36900">SDVMNRISYDGGKYAGELQAVLVSSINFEIGEMVKIKKLRRNQIYEIVAVGNTTMRDIFLGLNVQTIGVKPYKSITEFEMIDDKRPHTAITATAKSLGLRINRNGMVYTGPLISSHLGSDTSANLLTIDAEHQRDPFLLVDVGTNTEVVFGCSDRYIAASCPAGPAFEGGEITFGMPGYGGAIEHITVDPNLPNTIEVIDNLDPVGICGSGLIDLIAGLRKNNMMNELGVFNDKSSQYEFSEVNNLTISRRDLSALSQAKAANYCGQALVIRESGFKLNEISNLFLAGGFANYIDVHNAIEIGFIAGISPNQVKKIGNASLVGARLMLLSLQSRRKLEQF</sequence>
<dbReference type="EMBL" id="UINC01109498">
    <property type="protein sequence ID" value="SVC76368.1"/>
    <property type="molecule type" value="Genomic_DNA"/>
</dbReference>
<proteinExistence type="predicted"/>